<dbReference type="EMBL" id="CP036272">
    <property type="protein sequence ID" value="QDT60730.1"/>
    <property type="molecule type" value="Genomic_DNA"/>
</dbReference>
<feature type="binding site" evidence="5">
    <location>
        <position position="89"/>
    </location>
    <ligand>
        <name>S-adenosyl-L-methionine</name>
        <dbReference type="ChEBI" id="CHEBI:59789"/>
    </ligand>
</feature>
<keyword evidence="3 5" id="KW-0808">Transferase</keyword>
<dbReference type="PROSITE" id="PS01183">
    <property type="entry name" value="UBIE_1"/>
    <property type="match status" value="1"/>
</dbReference>
<reference evidence="7 8" key="1">
    <citation type="submission" date="2019-02" db="EMBL/GenBank/DDBJ databases">
        <title>Deep-cultivation of Planctomycetes and their phenomic and genomic characterization uncovers novel biology.</title>
        <authorList>
            <person name="Wiegand S."/>
            <person name="Jogler M."/>
            <person name="Boedeker C."/>
            <person name="Pinto D."/>
            <person name="Vollmers J."/>
            <person name="Rivas-Marin E."/>
            <person name="Kohn T."/>
            <person name="Peeters S.H."/>
            <person name="Heuer A."/>
            <person name="Rast P."/>
            <person name="Oberbeckmann S."/>
            <person name="Bunk B."/>
            <person name="Jeske O."/>
            <person name="Meyerdierks A."/>
            <person name="Storesund J.E."/>
            <person name="Kallscheuer N."/>
            <person name="Luecker S."/>
            <person name="Lage O.M."/>
            <person name="Pohl T."/>
            <person name="Merkel B.J."/>
            <person name="Hornburger P."/>
            <person name="Mueller R.-W."/>
            <person name="Bruemmer F."/>
            <person name="Labrenz M."/>
            <person name="Spormann A.M."/>
            <person name="Op den Camp H."/>
            <person name="Overmann J."/>
            <person name="Amann R."/>
            <person name="Jetten M.S.M."/>
            <person name="Mascher T."/>
            <person name="Medema M.H."/>
            <person name="Devos D.P."/>
            <person name="Kaster A.-K."/>
            <person name="Ovreas L."/>
            <person name="Rohde M."/>
            <person name="Galperin M.Y."/>
            <person name="Jogler C."/>
        </authorList>
    </citation>
    <scope>NUCLEOTIDE SEQUENCE [LARGE SCALE GENOMIC DNA]</scope>
    <source>
        <strain evidence="7 8">SV_7m_r</strain>
    </source>
</reference>
<dbReference type="PANTHER" id="PTHR43591:SF24">
    <property type="entry name" value="2-METHOXY-6-POLYPRENYL-1,4-BENZOQUINOL METHYLASE, MITOCHONDRIAL"/>
    <property type="match status" value="1"/>
</dbReference>
<dbReference type="OrthoDB" id="9808140at2"/>
<dbReference type="InterPro" id="IPR004033">
    <property type="entry name" value="UbiE/COQ5_MeTrFase"/>
</dbReference>
<evidence type="ECO:0000313" key="7">
    <source>
        <dbReference type="EMBL" id="QDT60730.1"/>
    </source>
</evidence>
<sequence length="270" mass="29904">MTENASPPTVEDSSGLPAAGAEPATDSAKPQSLDKSNQRVQEMFRQIAPRYDLMNHLLSLNIDKLWRKQAVRRMKFVPNVPVLDICTGTGDLAFAMSEAAPAGVDVIGSDFCFAMLEFAKKKQVAKEYKNQLEFIEADSQCLPYPDNQFQCVSVAFGLRNIADTDQGLAEMTRVCRPGGQVLVLEFSKPNVLGLRQAYNAYFKHVLPRIGQWFARNNKAAYKYLPESVSHFPDGQELADRMQAAGLTDVTFKPLTFGVCTIYIGVKPEAN</sequence>
<comment type="pathway">
    <text evidence="5">Quinol/quinone metabolism; menaquinone biosynthesis; menaquinol from 1,4-dihydroxy-2-naphthoate: step 2/2.</text>
</comment>
<dbReference type="Gene3D" id="3.40.50.150">
    <property type="entry name" value="Vaccinia Virus protein VP39"/>
    <property type="match status" value="1"/>
</dbReference>
<feature type="binding site" evidence="5">
    <location>
        <position position="110"/>
    </location>
    <ligand>
        <name>S-adenosyl-L-methionine</name>
        <dbReference type="ChEBI" id="CHEBI:59789"/>
    </ligand>
</feature>
<name>A0A517SX57_9BACT</name>
<dbReference type="GO" id="GO:0009234">
    <property type="term" value="P:menaquinone biosynthetic process"/>
    <property type="evidence" value="ECO:0007669"/>
    <property type="project" value="UniProtKB-UniRule"/>
</dbReference>
<dbReference type="AlphaFoldDB" id="A0A517SX57"/>
<dbReference type="RefSeq" id="WP_145273856.1">
    <property type="nucleotide sequence ID" value="NZ_CP036272.1"/>
</dbReference>
<dbReference type="GO" id="GO:0032259">
    <property type="term" value="P:methylation"/>
    <property type="evidence" value="ECO:0007669"/>
    <property type="project" value="UniProtKB-KW"/>
</dbReference>
<dbReference type="InterPro" id="IPR029063">
    <property type="entry name" value="SAM-dependent_MTases_sf"/>
</dbReference>
<keyword evidence="8" id="KW-1185">Reference proteome</keyword>
<dbReference type="PANTHER" id="PTHR43591">
    <property type="entry name" value="METHYLTRANSFERASE"/>
    <property type="match status" value="1"/>
</dbReference>
<keyword evidence="2 5" id="KW-0489">Methyltransferase</keyword>
<dbReference type="CDD" id="cd02440">
    <property type="entry name" value="AdoMet_MTases"/>
    <property type="match status" value="1"/>
</dbReference>
<dbReference type="NCBIfam" id="NF001244">
    <property type="entry name" value="PRK00216.1-5"/>
    <property type="match status" value="1"/>
</dbReference>
<evidence type="ECO:0000256" key="5">
    <source>
        <dbReference type="HAMAP-Rule" id="MF_01813"/>
    </source>
</evidence>
<evidence type="ECO:0000256" key="3">
    <source>
        <dbReference type="ARBA" id="ARBA00022679"/>
    </source>
</evidence>
<evidence type="ECO:0000256" key="6">
    <source>
        <dbReference type="SAM" id="MobiDB-lite"/>
    </source>
</evidence>
<dbReference type="NCBIfam" id="TIGR01934">
    <property type="entry name" value="MenG_MenH_UbiE"/>
    <property type="match status" value="1"/>
</dbReference>
<dbReference type="EC" id="2.1.1.163" evidence="5"/>
<evidence type="ECO:0000313" key="8">
    <source>
        <dbReference type="Proteomes" id="UP000315003"/>
    </source>
</evidence>
<dbReference type="GO" id="GO:0043770">
    <property type="term" value="F:demethylmenaquinone methyltransferase activity"/>
    <property type="evidence" value="ECO:0007669"/>
    <property type="project" value="UniProtKB-UniRule"/>
</dbReference>
<feature type="binding site" evidence="5">
    <location>
        <begin position="138"/>
        <end position="139"/>
    </location>
    <ligand>
        <name>S-adenosyl-L-methionine</name>
        <dbReference type="ChEBI" id="CHEBI:59789"/>
    </ligand>
</feature>
<comment type="catalytic activity">
    <reaction evidence="5">
        <text>a 2-demethylmenaquinol + S-adenosyl-L-methionine = a menaquinol + S-adenosyl-L-homocysteine + H(+)</text>
        <dbReference type="Rhea" id="RHEA:42640"/>
        <dbReference type="Rhea" id="RHEA-COMP:9539"/>
        <dbReference type="Rhea" id="RHEA-COMP:9563"/>
        <dbReference type="ChEBI" id="CHEBI:15378"/>
        <dbReference type="ChEBI" id="CHEBI:18151"/>
        <dbReference type="ChEBI" id="CHEBI:55437"/>
        <dbReference type="ChEBI" id="CHEBI:57856"/>
        <dbReference type="ChEBI" id="CHEBI:59789"/>
        <dbReference type="EC" id="2.1.1.163"/>
    </reaction>
</comment>
<dbReference type="PROSITE" id="PS51608">
    <property type="entry name" value="SAM_MT_UBIE"/>
    <property type="match status" value="1"/>
</dbReference>
<protein>
    <recommendedName>
        <fullName evidence="5">Demethylmenaquinone methyltransferase</fullName>
        <ecNumber evidence="5">2.1.1.163</ecNumber>
    </recommendedName>
</protein>
<feature type="compositionally biased region" description="Polar residues" evidence="6">
    <location>
        <begin position="28"/>
        <end position="37"/>
    </location>
</feature>
<dbReference type="PROSITE" id="PS01184">
    <property type="entry name" value="UBIE_2"/>
    <property type="match status" value="1"/>
</dbReference>
<dbReference type="Pfam" id="PF01209">
    <property type="entry name" value="Ubie_methyltran"/>
    <property type="match status" value="1"/>
</dbReference>
<gene>
    <name evidence="7" type="primary">ubiE_2</name>
    <name evidence="5" type="synonym">menG</name>
    <name evidence="7" type="ORF">SV7mr_32560</name>
</gene>
<evidence type="ECO:0000256" key="2">
    <source>
        <dbReference type="ARBA" id="ARBA00022603"/>
    </source>
</evidence>
<dbReference type="UniPathway" id="UPA00079">
    <property type="reaction ID" value="UER00169"/>
</dbReference>
<organism evidence="7 8">
    <name type="scientific">Stieleria bergensis</name>
    <dbReference type="NCBI Taxonomy" id="2528025"/>
    <lineage>
        <taxon>Bacteria</taxon>
        <taxon>Pseudomonadati</taxon>
        <taxon>Planctomycetota</taxon>
        <taxon>Planctomycetia</taxon>
        <taxon>Pirellulales</taxon>
        <taxon>Pirellulaceae</taxon>
        <taxon>Stieleria</taxon>
    </lineage>
</organism>
<comment type="caution">
    <text evidence="5">Lacks conserved residue(s) required for the propagation of feature annotation.</text>
</comment>
<comment type="function">
    <text evidence="5">Methyltransferase required for the conversion of demethylmenaquinol (DMKH2) to menaquinol (MKH2).</text>
</comment>
<keyword evidence="1 5" id="KW-0474">Menaquinone biosynthesis</keyword>
<accession>A0A517SX57</accession>
<comment type="similarity">
    <text evidence="5">Belongs to the class I-like SAM-binding methyltransferase superfamily. MenG/UbiE family.</text>
</comment>
<keyword evidence="4 5" id="KW-0949">S-adenosyl-L-methionine</keyword>
<dbReference type="HAMAP" id="MF_01813">
    <property type="entry name" value="MenG_UbiE_methyltr"/>
    <property type="match status" value="1"/>
</dbReference>
<dbReference type="InterPro" id="IPR023576">
    <property type="entry name" value="UbiE/COQ5_MeTrFase_CS"/>
</dbReference>
<dbReference type="Proteomes" id="UP000315003">
    <property type="component" value="Chromosome"/>
</dbReference>
<feature type="region of interest" description="Disordered" evidence="6">
    <location>
        <begin position="1"/>
        <end position="37"/>
    </location>
</feature>
<evidence type="ECO:0000256" key="1">
    <source>
        <dbReference type="ARBA" id="ARBA00022428"/>
    </source>
</evidence>
<evidence type="ECO:0000256" key="4">
    <source>
        <dbReference type="ARBA" id="ARBA00022691"/>
    </source>
</evidence>
<dbReference type="SUPFAM" id="SSF53335">
    <property type="entry name" value="S-adenosyl-L-methionine-dependent methyltransferases"/>
    <property type="match status" value="1"/>
</dbReference>
<proteinExistence type="inferred from homology"/>